<dbReference type="GO" id="GO:0008289">
    <property type="term" value="F:lipid binding"/>
    <property type="evidence" value="ECO:0007669"/>
    <property type="project" value="UniProtKB-KW"/>
</dbReference>
<keyword evidence="4" id="KW-0732">Signal</keyword>
<keyword evidence="3" id="KW-0964">Secreted</keyword>
<dbReference type="WBParaSite" id="TCONS_00007502.p1">
    <property type="protein sequence ID" value="TCONS_00007502.p1"/>
    <property type="gene ID" value="XLOC_005528"/>
</dbReference>
<evidence type="ECO:0000256" key="6">
    <source>
        <dbReference type="ARBA" id="ARBA00023121"/>
    </source>
</evidence>
<evidence type="ECO:0000256" key="5">
    <source>
        <dbReference type="ARBA" id="ARBA00023054"/>
    </source>
</evidence>
<comment type="subcellular location">
    <subcellularLocation>
        <location evidence="1">Secreted</location>
    </subcellularLocation>
</comment>
<dbReference type="InterPro" id="IPR008632">
    <property type="entry name" value="Gp-FAR-1"/>
</dbReference>
<evidence type="ECO:0000313" key="8">
    <source>
        <dbReference type="WBParaSite" id="TCONS_00007502.p1"/>
    </source>
</evidence>
<evidence type="ECO:0000256" key="1">
    <source>
        <dbReference type="ARBA" id="ARBA00004613"/>
    </source>
</evidence>
<proteinExistence type="inferred from homology"/>
<dbReference type="Proteomes" id="UP000035681">
    <property type="component" value="Unplaced"/>
</dbReference>
<sequence length="144" mass="16586">MIREGTETLPLTADEMKILTLVRDELTNKGKTSFDDFYQMLVEKNLELANKISSAREVWNSKFDHLQTDAKAWMEEVRQAKPSNGKTLTSEEMDEVMNRIRTSFNNLSDEAKKELEENFHAVVMQMGIENQNHMNGTTEGPNEE</sequence>
<evidence type="ECO:0000256" key="3">
    <source>
        <dbReference type="ARBA" id="ARBA00022525"/>
    </source>
</evidence>
<evidence type="ECO:0000256" key="2">
    <source>
        <dbReference type="ARBA" id="ARBA00006648"/>
    </source>
</evidence>
<organism evidence="7 8">
    <name type="scientific">Strongyloides stercoralis</name>
    <name type="common">Threadworm</name>
    <dbReference type="NCBI Taxonomy" id="6248"/>
    <lineage>
        <taxon>Eukaryota</taxon>
        <taxon>Metazoa</taxon>
        <taxon>Ecdysozoa</taxon>
        <taxon>Nematoda</taxon>
        <taxon>Chromadorea</taxon>
        <taxon>Rhabditida</taxon>
        <taxon>Tylenchina</taxon>
        <taxon>Panagrolaimomorpha</taxon>
        <taxon>Strongyloidoidea</taxon>
        <taxon>Strongyloididae</taxon>
        <taxon>Strongyloides</taxon>
    </lineage>
</organism>
<reference evidence="8" key="1">
    <citation type="submission" date="2024-02" db="UniProtKB">
        <authorList>
            <consortium name="WormBaseParasite"/>
        </authorList>
    </citation>
    <scope>IDENTIFICATION</scope>
</reference>
<evidence type="ECO:0000313" key="7">
    <source>
        <dbReference type="Proteomes" id="UP000035681"/>
    </source>
</evidence>
<dbReference type="Pfam" id="PF05823">
    <property type="entry name" value="Gp-FAR-1"/>
    <property type="match status" value="1"/>
</dbReference>
<keyword evidence="7" id="KW-1185">Reference proteome</keyword>
<keyword evidence="6" id="KW-0446">Lipid-binding</keyword>
<comment type="similarity">
    <text evidence="2">Belongs to the fatty-acid and retinol-binding protein (FARBP) family.</text>
</comment>
<name>A0AAF5D6G8_STRER</name>
<protein>
    <submittedName>
        <fullName evidence="8">Uncharacterized protein</fullName>
    </submittedName>
</protein>
<keyword evidence="5" id="KW-0175">Coiled coil</keyword>
<evidence type="ECO:0000256" key="4">
    <source>
        <dbReference type="ARBA" id="ARBA00022729"/>
    </source>
</evidence>
<dbReference type="AlphaFoldDB" id="A0AAF5D6G8"/>
<dbReference type="Gene3D" id="1.20.120.1100">
    <property type="match status" value="1"/>
</dbReference>
<dbReference type="GO" id="GO:0005576">
    <property type="term" value="C:extracellular region"/>
    <property type="evidence" value="ECO:0007669"/>
    <property type="project" value="UniProtKB-SubCell"/>
</dbReference>
<accession>A0AAF5D6G8</accession>